<protein>
    <submittedName>
        <fullName evidence="6">Hydrolase</fullName>
    </submittedName>
</protein>
<keyword evidence="2" id="KW-0479">Metal-binding</keyword>
<dbReference type="GO" id="GO:0016787">
    <property type="term" value="F:hydrolase activity"/>
    <property type="evidence" value="ECO:0007669"/>
    <property type="project" value="UniProtKB-KW"/>
</dbReference>
<organism evidence="6 7">
    <name type="scientific">Flavobacterium seoulense</name>
    <dbReference type="NCBI Taxonomy" id="1492738"/>
    <lineage>
        <taxon>Bacteria</taxon>
        <taxon>Pseudomonadati</taxon>
        <taxon>Bacteroidota</taxon>
        <taxon>Flavobacteriia</taxon>
        <taxon>Flavobacteriales</taxon>
        <taxon>Flavobacteriaceae</taxon>
        <taxon>Flavobacterium</taxon>
    </lineage>
</organism>
<dbReference type="Pfam" id="PF12867">
    <property type="entry name" value="DinB_2"/>
    <property type="match status" value="1"/>
</dbReference>
<accession>A0A066WPI8</accession>
<dbReference type="EMBL" id="JNCA01000007">
    <property type="protein sequence ID" value="KDN55962.1"/>
    <property type="molecule type" value="Genomic_DNA"/>
</dbReference>
<sequence length="213" mass="24766">MGTSVTLSLAKIDYNTAAARILSCGTLQKQATQTNMTLEQLKYPIGQFESPANITKDILSQWIADISSFPTRLQNEVNHLTDEQLDTQYRPEGWTIRQVIHHCADSHMNSLTRFKLALTEDQPTIKPYYEERWAELLDSKNMPIAPSIKMLEGIHERWSILLNNLTEEQYERIFIHPEHGKTFRIDENIGVYAWHGNHHLAHITETKKRNNWK</sequence>
<evidence type="ECO:0000256" key="4">
    <source>
        <dbReference type="ARBA" id="ARBA00022833"/>
    </source>
</evidence>
<dbReference type="AlphaFoldDB" id="A0A066WPI8"/>
<dbReference type="PATRIC" id="fig|1492738.3.peg.854"/>
<evidence type="ECO:0000313" key="6">
    <source>
        <dbReference type="EMBL" id="KDN55962.1"/>
    </source>
</evidence>
<dbReference type="NCBIfam" id="NF009807">
    <property type="entry name" value="PRK13291.1"/>
    <property type="match status" value="1"/>
</dbReference>
<dbReference type="eggNOG" id="COG2318">
    <property type="taxonomic scope" value="Bacteria"/>
</dbReference>
<dbReference type="Proteomes" id="UP000027064">
    <property type="component" value="Unassembled WGS sequence"/>
</dbReference>
<dbReference type="HAMAP" id="MF_01256">
    <property type="entry name" value="YfiT_hydrol"/>
    <property type="match status" value="1"/>
</dbReference>
<keyword evidence="4" id="KW-0862">Zinc</keyword>
<evidence type="ECO:0000256" key="3">
    <source>
        <dbReference type="ARBA" id="ARBA00022801"/>
    </source>
</evidence>
<keyword evidence="1" id="KW-0963">Cytoplasm</keyword>
<evidence type="ECO:0000259" key="5">
    <source>
        <dbReference type="Pfam" id="PF12867"/>
    </source>
</evidence>
<dbReference type="InterPro" id="IPR034660">
    <property type="entry name" value="DinB/YfiT-like"/>
</dbReference>
<dbReference type="Gene3D" id="1.20.120.450">
    <property type="entry name" value="dinb family like domain"/>
    <property type="match status" value="1"/>
</dbReference>
<evidence type="ECO:0000256" key="1">
    <source>
        <dbReference type="ARBA" id="ARBA00022490"/>
    </source>
</evidence>
<dbReference type="InterPro" id="IPR023774">
    <property type="entry name" value="Put_metal_dep_hydrolase_YfiT"/>
</dbReference>
<reference evidence="6 7" key="1">
    <citation type="submission" date="2014-05" db="EMBL/GenBank/DDBJ databases">
        <title>Genome Sequence of Flavobacterium sp. EM1321.</title>
        <authorList>
            <person name="Shin S.-K."/>
            <person name="Yi H."/>
        </authorList>
    </citation>
    <scope>NUCLEOTIDE SEQUENCE [LARGE SCALE GENOMIC DNA]</scope>
    <source>
        <strain evidence="6 7">EM1321</strain>
    </source>
</reference>
<keyword evidence="3 6" id="KW-0378">Hydrolase</keyword>
<evidence type="ECO:0000256" key="2">
    <source>
        <dbReference type="ARBA" id="ARBA00022723"/>
    </source>
</evidence>
<dbReference type="SUPFAM" id="SSF109854">
    <property type="entry name" value="DinB/YfiT-like putative metalloenzymes"/>
    <property type="match status" value="1"/>
</dbReference>
<dbReference type="InterPro" id="IPR024775">
    <property type="entry name" value="DinB-like"/>
</dbReference>
<evidence type="ECO:0000313" key="7">
    <source>
        <dbReference type="Proteomes" id="UP000027064"/>
    </source>
</evidence>
<dbReference type="GO" id="GO:0046872">
    <property type="term" value="F:metal ion binding"/>
    <property type="evidence" value="ECO:0007669"/>
    <property type="project" value="UniProtKB-KW"/>
</dbReference>
<dbReference type="STRING" id="1492738.FEM21_08610"/>
<proteinExistence type="inferred from homology"/>
<feature type="domain" description="DinB-like" evidence="5">
    <location>
        <begin position="71"/>
        <end position="203"/>
    </location>
</feature>
<name>A0A066WPI8_9FLAO</name>
<keyword evidence="7" id="KW-1185">Reference proteome</keyword>
<dbReference type="RefSeq" id="WP_316930337.1">
    <property type="nucleotide sequence ID" value="NZ_JNCA01000007.1"/>
</dbReference>
<comment type="caution">
    <text evidence="6">The sequence shown here is derived from an EMBL/GenBank/DDBJ whole genome shotgun (WGS) entry which is preliminary data.</text>
</comment>
<gene>
    <name evidence="6" type="ORF">FEM21_08610</name>
</gene>